<keyword evidence="1" id="KW-0862">Zinc</keyword>
<dbReference type="Gene3D" id="2.40.50.140">
    <property type="entry name" value="Nucleic acid-binding proteins"/>
    <property type="match status" value="1"/>
</dbReference>
<dbReference type="PANTHER" id="PTHR15838:SF1">
    <property type="entry name" value="ZINC FINGER CCHC DOMAIN-CONTAINING PROTEIN 17"/>
    <property type="match status" value="1"/>
</dbReference>
<dbReference type="PROSITE" id="PS50126">
    <property type="entry name" value="S1"/>
    <property type="match status" value="1"/>
</dbReference>
<evidence type="ECO:0000313" key="5">
    <source>
        <dbReference type="EMBL" id="CAK0809509.1"/>
    </source>
</evidence>
<dbReference type="InterPro" id="IPR003029">
    <property type="entry name" value="S1_domain"/>
</dbReference>
<proteinExistence type="predicted"/>
<dbReference type="Proteomes" id="UP001189429">
    <property type="component" value="Unassembled WGS sequence"/>
</dbReference>
<feature type="domain" description="S1 motif" evidence="3">
    <location>
        <begin position="71"/>
        <end position="144"/>
    </location>
</feature>
<evidence type="ECO:0000256" key="1">
    <source>
        <dbReference type="PROSITE-ProRule" id="PRU00047"/>
    </source>
</evidence>
<feature type="region of interest" description="Disordered" evidence="2">
    <location>
        <begin position="1"/>
        <end position="69"/>
    </location>
</feature>
<dbReference type="InterPro" id="IPR001878">
    <property type="entry name" value="Znf_CCHC"/>
</dbReference>
<keyword evidence="1" id="KW-0863">Zinc-finger</keyword>
<evidence type="ECO:0000259" key="4">
    <source>
        <dbReference type="PROSITE" id="PS50158"/>
    </source>
</evidence>
<feature type="region of interest" description="Disordered" evidence="2">
    <location>
        <begin position="209"/>
        <end position="234"/>
    </location>
</feature>
<feature type="region of interest" description="Disordered" evidence="2">
    <location>
        <begin position="147"/>
        <end position="174"/>
    </location>
</feature>
<feature type="region of interest" description="Disordered" evidence="2">
    <location>
        <begin position="248"/>
        <end position="312"/>
    </location>
</feature>
<reference evidence="5" key="1">
    <citation type="submission" date="2023-10" db="EMBL/GenBank/DDBJ databases">
        <authorList>
            <person name="Chen Y."/>
            <person name="Shah S."/>
            <person name="Dougan E. K."/>
            <person name="Thang M."/>
            <person name="Chan C."/>
        </authorList>
    </citation>
    <scope>NUCLEOTIDE SEQUENCE [LARGE SCALE GENOMIC DNA]</scope>
</reference>
<evidence type="ECO:0000259" key="3">
    <source>
        <dbReference type="PROSITE" id="PS50126"/>
    </source>
</evidence>
<dbReference type="PROSITE" id="PS50158">
    <property type="entry name" value="ZF_CCHC"/>
    <property type="match status" value="1"/>
</dbReference>
<dbReference type="EMBL" id="CAUYUJ010004433">
    <property type="protein sequence ID" value="CAK0809509.1"/>
    <property type="molecule type" value="Genomic_DNA"/>
</dbReference>
<name>A0ABN9QYV1_9DINO</name>
<protein>
    <recommendedName>
        <fullName evidence="7">S1 motif domain-containing protein</fullName>
    </recommendedName>
</protein>
<organism evidence="5 6">
    <name type="scientific">Prorocentrum cordatum</name>
    <dbReference type="NCBI Taxonomy" id="2364126"/>
    <lineage>
        <taxon>Eukaryota</taxon>
        <taxon>Sar</taxon>
        <taxon>Alveolata</taxon>
        <taxon>Dinophyceae</taxon>
        <taxon>Prorocentrales</taxon>
        <taxon>Prorocentraceae</taxon>
        <taxon>Prorocentrum</taxon>
    </lineage>
</organism>
<sequence length="312" mass="33725">MNSDDEDRYAEPRRGRSPTPPERGRRGGGSRDRGGGRSRDRSRDRGGGRGGKDGGKGRGPRTTGREIPSLYSIHKGTIVSVQQYGAFCRLGDGSKFKDGLIHISRLSASGRVDSVEDVVSKDDAVWVKVVEIKEEDGKYSLDMRYVSQRDGEDKDPNNTQVELGKGGGKGKPDPIRIGAVQATTCSRCGARGHGARECFAASGKQYSLVEEAADPDPQPPEAPVAKGSLASEHDPKIVKAALEAYLKRKAAGAASSSSSSSSSSTGKKKKKKEKKKLKKMQKKEKKKEKKEKKKEKKEQKKADKAAKKDAKA</sequence>
<gene>
    <name evidence="5" type="ORF">PCOR1329_LOCUS14745</name>
</gene>
<accession>A0ABN9QYV1</accession>
<keyword evidence="6" id="KW-1185">Reference proteome</keyword>
<dbReference type="SMART" id="SM00316">
    <property type="entry name" value="S1"/>
    <property type="match status" value="1"/>
</dbReference>
<comment type="caution">
    <text evidence="5">The sequence shown here is derived from an EMBL/GenBank/DDBJ whole genome shotgun (WGS) entry which is preliminary data.</text>
</comment>
<feature type="domain" description="CCHC-type" evidence="4">
    <location>
        <begin position="185"/>
        <end position="198"/>
    </location>
</feature>
<evidence type="ECO:0008006" key="7">
    <source>
        <dbReference type="Google" id="ProtNLM"/>
    </source>
</evidence>
<dbReference type="InterPro" id="IPR012340">
    <property type="entry name" value="NA-bd_OB-fold"/>
</dbReference>
<keyword evidence="1" id="KW-0479">Metal-binding</keyword>
<dbReference type="SUPFAM" id="SSF50249">
    <property type="entry name" value="Nucleic acid-binding proteins"/>
    <property type="match status" value="1"/>
</dbReference>
<feature type="compositionally biased region" description="Basic and acidic residues" evidence="2">
    <location>
        <begin position="296"/>
        <end position="312"/>
    </location>
</feature>
<feature type="compositionally biased region" description="Basic and acidic residues" evidence="2">
    <location>
        <begin position="147"/>
        <end position="156"/>
    </location>
</feature>
<feature type="compositionally biased region" description="Low complexity" evidence="2">
    <location>
        <begin position="251"/>
        <end position="265"/>
    </location>
</feature>
<dbReference type="Pfam" id="PF00575">
    <property type="entry name" value="S1"/>
    <property type="match status" value="1"/>
</dbReference>
<dbReference type="PANTHER" id="PTHR15838">
    <property type="entry name" value="NUCLEOLAR PROTEIN OF 40 KDA"/>
    <property type="match status" value="1"/>
</dbReference>
<evidence type="ECO:0000313" key="6">
    <source>
        <dbReference type="Proteomes" id="UP001189429"/>
    </source>
</evidence>
<evidence type="ECO:0000256" key="2">
    <source>
        <dbReference type="SAM" id="MobiDB-lite"/>
    </source>
</evidence>
<feature type="compositionally biased region" description="Basic residues" evidence="2">
    <location>
        <begin position="266"/>
        <end position="295"/>
    </location>
</feature>
<feature type="compositionally biased region" description="Basic and acidic residues" evidence="2">
    <location>
        <begin position="22"/>
        <end position="56"/>
    </location>
</feature>